<dbReference type="OrthoDB" id="2499550at2759"/>
<proteinExistence type="predicted"/>
<evidence type="ECO:0000256" key="1">
    <source>
        <dbReference type="SAM" id="MobiDB-lite"/>
    </source>
</evidence>
<feature type="compositionally biased region" description="Basic and acidic residues" evidence="1">
    <location>
        <begin position="144"/>
        <end position="155"/>
    </location>
</feature>
<sequence>MSLKSFRGFSDKPSQRLHSAARLLKHKVNAIKDRLKLDEILHGESQPEGILHISPPIMFEFEIMSGYWQARLRADSHHASENSSCHLRYSGPAENRYNPRRETRETDSFHIHHISPPLPQSQPSPLFPQEPFDLRPAPVAPRGSPERELRRRGLAAEHVSQDNPLGLPLRFWCPSPSDQTDLPSLPHLSAYQSSETSSLPQREFTRYNRASKVSIRVSVSFVRSSLGPAAPPSSLEEEFDAKDFSSRPETLDVNSPGDFIHHRNCAGNSHSKKRVSSFGVARVLISTPADSKGSQLLSPSFKTWLGEYIETRLNSEESKEGLVDDFDFVVTKEGGDSDDSRAVHPIEEFSIRAQDSPSASLGIPTDPLDIPLDLLTIPLDPLDILSVS</sequence>
<comment type="caution">
    <text evidence="2">The sequence shown here is derived from an EMBL/GenBank/DDBJ whole genome shotgun (WGS) entry which is preliminary data.</text>
</comment>
<evidence type="ECO:0000313" key="3">
    <source>
        <dbReference type="EMBL" id="PLW11884.1"/>
    </source>
</evidence>
<organism evidence="2 6">
    <name type="scientific">Puccinia coronata f. sp. avenae</name>
    <dbReference type="NCBI Taxonomy" id="200324"/>
    <lineage>
        <taxon>Eukaryota</taxon>
        <taxon>Fungi</taxon>
        <taxon>Dikarya</taxon>
        <taxon>Basidiomycota</taxon>
        <taxon>Pucciniomycotina</taxon>
        <taxon>Pucciniomycetes</taxon>
        <taxon>Pucciniales</taxon>
        <taxon>Pucciniaceae</taxon>
        <taxon>Puccinia</taxon>
    </lineage>
</organism>
<dbReference type="EMBL" id="PGCI01000941">
    <property type="protein sequence ID" value="PLW10998.1"/>
    <property type="molecule type" value="Genomic_DNA"/>
</dbReference>
<dbReference type="Proteomes" id="UP000235392">
    <property type="component" value="Unassembled WGS sequence"/>
</dbReference>
<gene>
    <name evidence="3" type="ORF">PCANC_21970</name>
    <name evidence="4" type="ORF">PCASD_16988</name>
    <name evidence="2" type="ORF">PCASD_23098</name>
</gene>
<feature type="compositionally biased region" description="Pro residues" evidence="1">
    <location>
        <begin position="116"/>
        <end position="128"/>
    </location>
</feature>
<dbReference type="Proteomes" id="UP000235388">
    <property type="component" value="Unassembled WGS sequence"/>
</dbReference>
<name>A0A2N5SCQ0_9BASI</name>
<dbReference type="AlphaFoldDB" id="A0A2N5SCQ0"/>
<accession>A0A2N5SCQ0</accession>
<dbReference type="EMBL" id="PGCJ01001002">
    <property type="protein sequence ID" value="PLW11884.1"/>
    <property type="molecule type" value="Genomic_DNA"/>
</dbReference>
<evidence type="ECO:0000313" key="2">
    <source>
        <dbReference type="EMBL" id="PLW10998.1"/>
    </source>
</evidence>
<reference evidence="5 6" key="1">
    <citation type="submission" date="2017-11" db="EMBL/GenBank/DDBJ databases">
        <title>De novo assembly and phasing of dikaryotic genomes from two isolates of Puccinia coronata f. sp. avenae, the causal agent of oat crown rust.</title>
        <authorList>
            <person name="Miller M.E."/>
            <person name="Zhang Y."/>
            <person name="Omidvar V."/>
            <person name="Sperschneider J."/>
            <person name="Schwessinger B."/>
            <person name="Raley C."/>
            <person name="Palmer J.M."/>
            <person name="Garnica D."/>
            <person name="Upadhyaya N."/>
            <person name="Rathjen J."/>
            <person name="Taylor J.M."/>
            <person name="Park R.F."/>
            <person name="Dodds P.N."/>
            <person name="Hirsch C.D."/>
            <person name="Kianian S.F."/>
            <person name="Figueroa M."/>
        </authorList>
    </citation>
    <scope>NUCLEOTIDE SEQUENCE [LARGE SCALE GENOMIC DNA]</scope>
    <source>
        <strain evidence="3">12NC29</strain>
        <strain evidence="2">12SD80</strain>
    </source>
</reference>
<feature type="region of interest" description="Disordered" evidence="1">
    <location>
        <begin position="111"/>
        <end position="157"/>
    </location>
</feature>
<evidence type="ECO:0000313" key="5">
    <source>
        <dbReference type="Proteomes" id="UP000235388"/>
    </source>
</evidence>
<protein>
    <submittedName>
        <fullName evidence="2">Uncharacterized protein</fullName>
    </submittedName>
</protein>
<dbReference type="EMBL" id="PGCI01000252">
    <property type="protein sequence ID" value="PLW32079.1"/>
    <property type="molecule type" value="Genomic_DNA"/>
</dbReference>
<evidence type="ECO:0000313" key="6">
    <source>
        <dbReference type="Proteomes" id="UP000235392"/>
    </source>
</evidence>
<feature type="region of interest" description="Disordered" evidence="1">
    <location>
        <begin position="80"/>
        <end position="99"/>
    </location>
</feature>
<evidence type="ECO:0000313" key="4">
    <source>
        <dbReference type="EMBL" id="PLW32079.1"/>
    </source>
</evidence>
<keyword evidence="5" id="KW-1185">Reference proteome</keyword>